<sequence>MFVGQRWANHVCQVRVFAAKVRPVLRPKGIRWESNIYETPRFNWRLQEMQPPDFDTDMNSKWIKDNTFTDEDEQEILLQQGYLDESCWKMPRH</sequence>
<dbReference type="Proteomes" id="UP001322277">
    <property type="component" value="Chromosome 1"/>
</dbReference>
<protein>
    <submittedName>
        <fullName evidence="2">Tautomerase/MIF superfamily, tautomerase, cis-CaaD</fullName>
    </submittedName>
</protein>
<dbReference type="Pfam" id="PF14832">
    <property type="entry name" value="Tautomerase_3"/>
    <property type="match status" value="1"/>
</dbReference>
<dbReference type="KEGG" id="cdet:87937793"/>
<proteinExistence type="predicted"/>
<dbReference type="EMBL" id="CP137305">
    <property type="protein sequence ID" value="WQF76276.1"/>
    <property type="molecule type" value="Genomic_DNA"/>
</dbReference>
<dbReference type="RefSeq" id="XP_062773500.1">
    <property type="nucleotide sequence ID" value="XM_062917449.1"/>
</dbReference>
<gene>
    <name evidence="2" type="ORF">CDEST_01290</name>
</gene>
<reference evidence="3" key="1">
    <citation type="journal article" date="2023" name="bioRxiv">
        <title>Complete genome of the Medicago anthracnose fungus, Colletotrichum destructivum, reveals a mini-chromosome-like region within a core chromosome.</title>
        <authorList>
            <person name="Lapalu N."/>
            <person name="Simon A."/>
            <person name="Lu A."/>
            <person name="Plaumann P.-L."/>
            <person name="Amselem J."/>
            <person name="Pigne S."/>
            <person name="Auger A."/>
            <person name="Koch C."/>
            <person name="Dallery J.-F."/>
            <person name="O'Connell R.J."/>
        </authorList>
    </citation>
    <scope>NUCLEOTIDE SEQUENCE [LARGE SCALE GENOMIC DNA]</scope>
    <source>
        <strain evidence="3">CBS 520.97</strain>
    </source>
</reference>
<feature type="domain" description="Tautomerase cis-CaaD-like" evidence="1">
    <location>
        <begin position="17"/>
        <end position="66"/>
    </location>
</feature>
<dbReference type="Gene3D" id="3.30.429.10">
    <property type="entry name" value="Macrophage Migration Inhibitory Factor"/>
    <property type="match status" value="1"/>
</dbReference>
<evidence type="ECO:0000313" key="3">
    <source>
        <dbReference type="Proteomes" id="UP001322277"/>
    </source>
</evidence>
<dbReference type="InterPro" id="IPR028116">
    <property type="entry name" value="Cis-CaaD-like"/>
</dbReference>
<name>A0AAX4HZH3_9PEZI</name>
<evidence type="ECO:0000313" key="2">
    <source>
        <dbReference type="EMBL" id="WQF76276.1"/>
    </source>
</evidence>
<dbReference type="InterPro" id="IPR014347">
    <property type="entry name" value="Tautomerase/MIF_sf"/>
</dbReference>
<organism evidence="2 3">
    <name type="scientific">Colletotrichum destructivum</name>
    <dbReference type="NCBI Taxonomy" id="34406"/>
    <lineage>
        <taxon>Eukaryota</taxon>
        <taxon>Fungi</taxon>
        <taxon>Dikarya</taxon>
        <taxon>Ascomycota</taxon>
        <taxon>Pezizomycotina</taxon>
        <taxon>Sordariomycetes</taxon>
        <taxon>Hypocreomycetidae</taxon>
        <taxon>Glomerellales</taxon>
        <taxon>Glomerellaceae</taxon>
        <taxon>Colletotrichum</taxon>
        <taxon>Colletotrichum destructivum species complex</taxon>
    </lineage>
</organism>
<dbReference type="GeneID" id="87937793"/>
<keyword evidence="3" id="KW-1185">Reference proteome</keyword>
<accession>A0AAX4HZH3</accession>
<dbReference type="AlphaFoldDB" id="A0AAX4HZH3"/>
<evidence type="ECO:0000259" key="1">
    <source>
        <dbReference type="Pfam" id="PF14832"/>
    </source>
</evidence>